<gene>
    <name evidence="3" type="ORF">ACFP1C_08215</name>
</gene>
<name>A0ABW1THJ4_9LACO</name>
<organism evidence="3 4">
    <name type="scientific">Levilactobacillus fujinensis</name>
    <dbReference type="NCBI Taxonomy" id="2486024"/>
    <lineage>
        <taxon>Bacteria</taxon>
        <taxon>Bacillati</taxon>
        <taxon>Bacillota</taxon>
        <taxon>Bacilli</taxon>
        <taxon>Lactobacillales</taxon>
        <taxon>Lactobacillaceae</taxon>
        <taxon>Levilactobacillus</taxon>
    </lineage>
</organism>
<comment type="caution">
    <text evidence="3">The sequence shown here is derived from an EMBL/GenBank/DDBJ whole genome shotgun (WGS) entry which is preliminary data.</text>
</comment>
<dbReference type="SUPFAM" id="SSF101478">
    <property type="entry name" value="ADP-ribosylglycohydrolase"/>
    <property type="match status" value="1"/>
</dbReference>
<dbReference type="PANTHER" id="PTHR16222:SF24">
    <property type="entry name" value="ADP-RIBOSYLHYDROLASE ARH3"/>
    <property type="match status" value="1"/>
</dbReference>
<dbReference type="PANTHER" id="PTHR16222">
    <property type="entry name" value="ADP-RIBOSYLGLYCOHYDROLASE"/>
    <property type="match status" value="1"/>
</dbReference>
<dbReference type="InterPro" id="IPR036705">
    <property type="entry name" value="Ribosyl_crysJ1_sf"/>
</dbReference>
<proteinExistence type="inferred from homology"/>
<dbReference type="Gene3D" id="1.10.4080.10">
    <property type="entry name" value="ADP-ribosylation/Crystallin J1"/>
    <property type="match status" value="1"/>
</dbReference>
<evidence type="ECO:0000313" key="4">
    <source>
        <dbReference type="Proteomes" id="UP001596283"/>
    </source>
</evidence>
<accession>A0ABW1THJ4</accession>
<reference evidence="4" key="1">
    <citation type="journal article" date="2019" name="Int. J. Syst. Evol. Microbiol.">
        <title>The Global Catalogue of Microorganisms (GCM) 10K type strain sequencing project: providing services to taxonomists for standard genome sequencing and annotation.</title>
        <authorList>
            <consortium name="The Broad Institute Genomics Platform"/>
            <consortium name="The Broad Institute Genome Sequencing Center for Infectious Disease"/>
            <person name="Wu L."/>
            <person name="Ma J."/>
        </authorList>
    </citation>
    <scope>NUCLEOTIDE SEQUENCE [LARGE SCALE GENOMIC DNA]</scope>
    <source>
        <strain evidence="4">CCM 8908</strain>
    </source>
</reference>
<evidence type="ECO:0000256" key="2">
    <source>
        <dbReference type="ARBA" id="ARBA00022801"/>
    </source>
</evidence>
<comment type="similarity">
    <text evidence="1">Belongs to the ADP-ribosylglycohydrolase family.</text>
</comment>
<dbReference type="InterPro" id="IPR005502">
    <property type="entry name" value="Ribosyl_crysJ1"/>
</dbReference>
<evidence type="ECO:0000313" key="3">
    <source>
        <dbReference type="EMBL" id="MFC6260919.1"/>
    </source>
</evidence>
<dbReference type="EMBL" id="JBHSSI010000047">
    <property type="protein sequence ID" value="MFC6260919.1"/>
    <property type="molecule type" value="Genomic_DNA"/>
</dbReference>
<protein>
    <submittedName>
        <fullName evidence="3">ADP-ribosylglycohydrolase family protein</fullName>
    </submittedName>
</protein>
<dbReference type="Pfam" id="PF03747">
    <property type="entry name" value="ADP_ribosyl_GH"/>
    <property type="match status" value="1"/>
</dbReference>
<dbReference type="Proteomes" id="UP001596283">
    <property type="component" value="Unassembled WGS sequence"/>
</dbReference>
<dbReference type="RefSeq" id="WP_125687224.1">
    <property type="nucleotide sequence ID" value="NZ_JBHSSI010000047.1"/>
</dbReference>
<sequence>MKRQEIMNLLRWAAVADALGVPAEMRKRGSYPEITAMQASGFWQQPAGSWSDDTSMTLCLLENLTSGGDYDDMMQRLESYMRYGTNTPRGEIFGVGRTCAHAVRNYAVNQVTPLACGDASPEANGNGALMRIAPLAVMLQHESRLARRFELTHDYTVLTHRHARSVVGSFILLELLHRILNGQHLGQALVTAGPALTVFLKGTAYAAELPYYRALFATDFSQLPAEAIRTSGYVVDTLTAAVWLALTQKTPKKVILKAVNFGGDTDTIATVAASLVSAEQPTVPVDAEWWRQTLNSELLDQKFSAFADKFAEVS</sequence>
<keyword evidence="4" id="KW-1185">Reference proteome</keyword>
<dbReference type="InterPro" id="IPR050792">
    <property type="entry name" value="ADP-ribosylglycohydrolase"/>
</dbReference>
<keyword evidence="2" id="KW-0378">Hydrolase</keyword>
<evidence type="ECO:0000256" key="1">
    <source>
        <dbReference type="ARBA" id="ARBA00010702"/>
    </source>
</evidence>